<dbReference type="AlphaFoldDB" id="A0A9D5CSE1"/>
<comment type="caution">
    <text evidence="2">The sequence shown here is derived from an EMBL/GenBank/DDBJ whole genome shotgun (WGS) entry which is preliminary data.</text>
</comment>
<evidence type="ECO:0000313" key="3">
    <source>
        <dbReference type="Proteomes" id="UP001085076"/>
    </source>
</evidence>
<reference evidence="2" key="1">
    <citation type="submission" date="2021-03" db="EMBL/GenBank/DDBJ databases">
        <authorList>
            <person name="Li Z."/>
            <person name="Yang C."/>
        </authorList>
    </citation>
    <scope>NUCLEOTIDE SEQUENCE</scope>
    <source>
        <strain evidence="2">Dzin_1.0</strain>
        <tissue evidence="2">Leaf</tissue>
    </source>
</reference>
<dbReference type="PANTHER" id="PTHR47383">
    <property type="entry name" value="OS03G0659800 PROTEIN"/>
    <property type="match status" value="1"/>
</dbReference>
<name>A0A9D5CSE1_9LILI</name>
<dbReference type="InterPro" id="IPR058936">
    <property type="entry name" value="At4g15545-like"/>
</dbReference>
<gene>
    <name evidence="2" type="ORF">J5N97_013141</name>
</gene>
<feature type="coiled-coil region" evidence="1">
    <location>
        <begin position="95"/>
        <end position="122"/>
    </location>
</feature>
<keyword evidence="1" id="KW-0175">Coiled coil</keyword>
<dbReference type="EMBL" id="JAGGNH010000003">
    <property type="protein sequence ID" value="KAJ0977667.1"/>
    <property type="molecule type" value="Genomic_DNA"/>
</dbReference>
<reference evidence="2" key="2">
    <citation type="journal article" date="2022" name="Hortic Res">
        <title>The genome of Dioscorea zingiberensis sheds light on the biosynthesis, origin and evolution of the medicinally important diosgenin saponins.</title>
        <authorList>
            <person name="Li Y."/>
            <person name="Tan C."/>
            <person name="Li Z."/>
            <person name="Guo J."/>
            <person name="Li S."/>
            <person name="Chen X."/>
            <person name="Wang C."/>
            <person name="Dai X."/>
            <person name="Yang H."/>
            <person name="Song W."/>
            <person name="Hou L."/>
            <person name="Xu J."/>
            <person name="Tong Z."/>
            <person name="Xu A."/>
            <person name="Yuan X."/>
            <person name="Wang W."/>
            <person name="Yang Q."/>
            <person name="Chen L."/>
            <person name="Sun Z."/>
            <person name="Wang K."/>
            <person name="Pan B."/>
            <person name="Chen J."/>
            <person name="Bao Y."/>
            <person name="Liu F."/>
            <person name="Qi X."/>
            <person name="Gang D.R."/>
            <person name="Wen J."/>
            <person name="Li J."/>
        </authorList>
    </citation>
    <scope>NUCLEOTIDE SEQUENCE</scope>
    <source>
        <strain evidence="2">Dzin_1.0</strain>
    </source>
</reference>
<dbReference type="OrthoDB" id="5599468at2759"/>
<keyword evidence="3" id="KW-1185">Reference proteome</keyword>
<organism evidence="2 3">
    <name type="scientific">Dioscorea zingiberensis</name>
    <dbReference type="NCBI Taxonomy" id="325984"/>
    <lineage>
        <taxon>Eukaryota</taxon>
        <taxon>Viridiplantae</taxon>
        <taxon>Streptophyta</taxon>
        <taxon>Embryophyta</taxon>
        <taxon>Tracheophyta</taxon>
        <taxon>Spermatophyta</taxon>
        <taxon>Magnoliopsida</taxon>
        <taxon>Liliopsida</taxon>
        <taxon>Dioscoreales</taxon>
        <taxon>Dioscoreaceae</taxon>
        <taxon>Dioscorea</taxon>
    </lineage>
</organism>
<dbReference type="PANTHER" id="PTHR47383:SF3">
    <property type="entry name" value="WAT1-RELATED PROTEIN"/>
    <property type="match status" value="1"/>
</dbReference>
<sequence>MTLLTIFFNKPPTETQRQHRALIPISFSSPPPPSHRAPRSDLWPASKSIALATRVSKQLDVAQKIKSIALATRVSELEAVASHLRQWLTERDDLIAELRTQVETLDASASQASQQLARAQEKKVMDLRQWLAERVDMVWIKREDCSQIEEFEVMGEEQSDFQEEETPSLSFKFEYQISEVGSLSSSDEPVVVPSMVTNISKYCFLSENDFRGFVEEPESITFHCY</sequence>
<dbReference type="Proteomes" id="UP001085076">
    <property type="component" value="Miscellaneous, Linkage group lg03"/>
</dbReference>
<proteinExistence type="predicted"/>
<protein>
    <submittedName>
        <fullName evidence="2">Uncharacterized protein</fullName>
    </submittedName>
</protein>
<evidence type="ECO:0000313" key="2">
    <source>
        <dbReference type="EMBL" id="KAJ0977667.1"/>
    </source>
</evidence>
<evidence type="ECO:0000256" key="1">
    <source>
        <dbReference type="SAM" id="Coils"/>
    </source>
</evidence>
<accession>A0A9D5CSE1</accession>